<name>A0ABM1ETN0_PRICU</name>
<evidence type="ECO:0000313" key="2">
    <source>
        <dbReference type="Proteomes" id="UP000695022"/>
    </source>
</evidence>
<feature type="region of interest" description="Disordered" evidence="1">
    <location>
        <begin position="58"/>
        <end position="83"/>
    </location>
</feature>
<organism evidence="2 3">
    <name type="scientific">Priapulus caudatus</name>
    <name type="common">Priapulid worm</name>
    <dbReference type="NCBI Taxonomy" id="37621"/>
    <lineage>
        <taxon>Eukaryota</taxon>
        <taxon>Metazoa</taxon>
        <taxon>Ecdysozoa</taxon>
        <taxon>Scalidophora</taxon>
        <taxon>Priapulida</taxon>
        <taxon>Priapulimorpha</taxon>
        <taxon>Priapulimorphida</taxon>
        <taxon>Priapulidae</taxon>
        <taxon>Priapulus</taxon>
    </lineage>
</organism>
<feature type="compositionally biased region" description="Basic and acidic residues" evidence="1">
    <location>
        <begin position="61"/>
        <end position="72"/>
    </location>
</feature>
<dbReference type="RefSeq" id="XP_014675551.1">
    <property type="nucleotide sequence ID" value="XM_014820065.1"/>
</dbReference>
<proteinExistence type="predicted"/>
<feature type="region of interest" description="Disordered" evidence="1">
    <location>
        <begin position="1"/>
        <end position="45"/>
    </location>
</feature>
<evidence type="ECO:0000313" key="3">
    <source>
        <dbReference type="RefSeq" id="XP_014675551.1"/>
    </source>
</evidence>
<accession>A0ABM1ETN0</accession>
<sequence>MGSQAEQEGADKSKNRKKLVESEAEEVEERADKRKKPNPKKDGALYEMTRRYFDRNFLSRPFEDQPRGHLQEGKSGSFAPKTNDELSWRGMIRRVYISTIFAIPVQ</sequence>
<keyword evidence="2" id="KW-1185">Reference proteome</keyword>
<dbReference type="GeneID" id="106815587"/>
<dbReference type="Proteomes" id="UP000695022">
    <property type="component" value="Unplaced"/>
</dbReference>
<gene>
    <name evidence="3" type="primary">LOC106815587</name>
</gene>
<evidence type="ECO:0000256" key="1">
    <source>
        <dbReference type="SAM" id="MobiDB-lite"/>
    </source>
</evidence>
<feature type="compositionally biased region" description="Basic and acidic residues" evidence="1">
    <location>
        <begin position="9"/>
        <end position="21"/>
    </location>
</feature>
<reference evidence="3" key="1">
    <citation type="submission" date="2025-08" db="UniProtKB">
        <authorList>
            <consortium name="RefSeq"/>
        </authorList>
    </citation>
    <scope>IDENTIFICATION</scope>
</reference>
<protein>
    <submittedName>
        <fullName evidence="3">Uncharacterized protein LOC106815587</fullName>
    </submittedName>
</protein>